<name>A0ACC3AIM6_9EURO</name>
<keyword evidence="2" id="KW-1185">Reference proteome</keyword>
<protein>
    <submittedName>
        <fullName evidence="1">Uncharacterized protein</fullName>
    </submittedName>
</protein>
<sequence length="311" mass="34971">MSSERYTSMFPPSAERPKSQMHWMTELQSLLVILKITLPLSVWICLGAIFQAILLLLPLSSIIKYWRFYATLPAVLFILAKSLNTVLISCNIIKNPYLPHQSLWNKRVTALVPDKAGNFPNIDEPPNKNKVAVLILGATVNHPGGYLTAPHADKFVELSDRMFNELDVLPQEETGFLGQSTLYQHNPSGTVDSYLISYWRSIESIHNYAVSPAHTDAVNWWNRESKNNGLKHIGIMHEIFEAPAGMWETVYLNFEPTMMGATSYLKKADEKGVVGGTVADMWVSPVVDASRGKLRSSRGRLGWDARRDGRE</sequence>
<gene>
    <name evidence="1" type="ORF">H2198_001013</name>
</gene>
<reference evidence="1" key="1">
    <citation type="submission" date="2022-10" db="EMBL/GenBank/DDBJ databases">
        <title>Culturing micro-colonial fungi from biological soil crusts in the Mojave desert and describing Neophaeococcomyces mojavensis, and introducing the new genera and species Taxawa tesnikishii.</title>
        <authorList>
            <person name="Kurbessoian T."/>
            <person name="Stajich J.E."/>
        </authorList>
    </citation>
    <scope>NUCLEOTIDE SEQUENCE</scope>
    <source>
        <strain evidence="1">JES_112</strain>
    </source>
</reference>
<organism evidence="1 2">
    <name type="scientific">Neophaeococcomyces mojaviensis</name>
    <dbReference type="NCBI Taxonomy" id="3383035"/>
    <lineage>
        <taxon>Eukaryota</taxon>
        <taxon>Fungi</taxon>
        <taxon>Dikarya</taxon>
        <taxon>Ascomycota</taxon>
        <taxon>Pezizomycotina</taxon>
        <taxon>Eurotiomycetes</taxon>
        <taxon>Chaetothyriomycetidae</taxon>
        <taxon>Chaetothyriales</taxon>
        <taxon>Chaetothyriales incertae sedis</taxon>
        <taxon>Neophaeococcomyces</taxon>
    </lineage>
</organism>
<evidence type="ECO:0000313" key="2">
    <source>
        <dbReference type="Proteomes" id="UP001172386"/>
    </source>
</evidence>
<proteinExistence type="predicted"/>
<comment type="caution">
    <text evidence="1">The sequence shown here is derived from an EMBL/GenBank/DDBJ whole genome shotgun (WGS) entry which is preliminary data.</text>
</comment>
<evidence type="ECO:0000313" key="1">
    <source>
        <dbReference type="EMBL" id="KAJ9663021.1"/>
    </source>
</evidence>
<accession>A0ACC3AIM6</accession>
<dbReference type="EMBL" id="JAPDRQ010000011">
    <property type="protein sequence ID" value="KAJ9663021.1"/>
    <property type="molecule type" value="Genomic_DNA"/>
</dbReference>
<dbReference type="Proteomes" id="UP001172386">
    <property type="component" value="Unassembled WGS sequence"/>
</dbReference>